<comment type="caution">
    <text evidence="1">The sequence shown here is derived from an EMBL/GenBank/DDBJ whole genome shotgun (WGS) entry which is preliminary data.</text>
</comment>
<dbReference type="InterPro" id="IPR011518">
    <property type="entry name" value="Transposase_36"/>
</dbReference>
<accession>A0A2A2TJA8</accession>
<organism evidence="1 2">
    <name type="scientific">Brunnivagina elsteri CCALA 953</name>
    <dbReference type="NCBI Taxonomy" id="987040"/>
    <lineage>
        <taxon>Bacteria</taxon>
        <taxon>Bacillati</taxon>
        <taxon>Cyanobacteriota</taxon>
        <taxon>Cyanophyceae</taxon>
        <taxon>Nostocales</taxon>
        <taxon>Calotrichaceae</taxon>
        <taxon>Brunnivagina</taxon>
    </lineage>
</organism>
<dbReference type="OrthoDB" id="149069at2"/>
<reference evidence="1 2" key="1">
    <citation type="submission" date="2017-08" db="EMBL/GenBank/DDBJ databases">
        <title>Draft genome sequence of filamentous cyanobacterium Calothrix elsteri CCALA 953.</title>
        <authorList>
            <person name="Gagunashvili A.N."/>
            <person name="Elster J."/>
            <person name="Andresson O.S."/>
        </authorList>
    </citation>
    <scope>NUCLEOTIDE SEQUENCE [LARGE SCALE GENOMIC DNA]</scope>
    <source>
        <strain evidence="1 2">CCALA 953</strain>
    </source>
</reference>
<sequence length="108" mass="12537">MLEPFTEIGIEIRIAHYPPYTSKYNPIEHRLFPHISRVCKGVIFDSVNTVSELMAKAATQKGLKVFTTIIDQTYQTGKKVAEGFKETMEIFFDDFLPQWNYTTKPQYP</sequence>
<gene>
    <name evidence="1" type="ORF">CK510_11985</name>
</gene>
<dbReference type="EMBL" id="NTFS01000109">
    <property type="protein sequence ID" value="PAX54865.1"/>
    <property type="molecule type" value="Genomic_DNA"/>
</dbReference>
<dbReference type="RefSeq" id="WP_095721922.1">
    <property type="nucleotide sequence ID" value="NZ_NTFS01000109.1"/>
</dbReference>
<evidence type="ECO:0000313" key="1">
    <source>
        <dbReference type="EMBL" id="PAX54865.1"/>
    </source>
</evidence>
<dbReference type="AlphaFoldDB" id="A0A2A2TJA8"/>
<dbReference type="Pfam" id="PF07592">
    <property type="entry name" value="DDE_Tnp_ISAZ013"/>
    <property type="match status" value="1"/>
</dbReference>
<proteinExistence type="predicted"/>
<keyword evidence="2" id="KW-1185">Reference proteome</keyword>
<evidence type="ECO:0000313" key="2">
    <source>
        <dbReference type="Proteomes" id="UP000218238"/>
    </source>
</evidence>
<evidence type="ECO:0008006" key="3">
    <source>
        <dbReference type="Google" id="ProtNLM"/>
    </source>
</evidence>
<dbReference type="Proteomes" id="UP000218238">
    <property type="component" value="Unassembled WGS sequence"/>
</dbReference>
<protein>
    <recommendedName>
        <fullName evidence="3">Transposase</fullName>
    </recommendedName>
</protein>
<name>A0A2A2TJA8_9CYAN</name>